<protein>
    <recommendedName>
        <fullName evidence="4">Serpentine Receptor, class U</fullName>
    </recommendedName>
</protein>
<feature type="transmembrane region" description="Helical" evidence="1">
    <location>
        <begin position="212"/>
        <end position="229"/>
    </location>
</feature>
<feature type="transmembrane region" description="Helical" evidence="1">
    <location>
        <begin position="66"/>
        <end position="86"/>
    </location>
</feature>
<feature type="transmembrane region" description="Helical" evidence="1">
    <location>
        <begin position="118"/>
        <end position="143"/>
    </location>
</feature>
<dbReference type="Pfam" id="PF10322">
    <property type="entry name" value="7TM_GPCR_Sru"/>
    <property type="match status" value="1"/>
</dbReference>
<name>G0M8A2_CAEBE</name>
<proteinExistence type="predicted"/>
<dbReference type="PANTHER" id="PTHR47516">
    <property type="entry name" value="SERPENTINE RECEPTOR, CLASS U-RELATED"/>
    <property type="match status" value="1"/>
</dbReference>
<dbReference type="AlphaFoldDB" id="G0M8A2"/>
<keyword evidence="1" id="KW-0472">Membrane</keyword>
<dbReference type="Gene3D" id="1.20.1070.10">
    <property type="entry name" value="Rhodopsin 7-helix transmembrane proteins"/>
    <property type="match status" value="1"/>
</dbReference>
<evidence type="ECO:0000313" key="2">
    <source>
        <dbReference type="EMBL" id="EGT29952.1"/>
    </source>
</evidence>
<evidence type="ECO:0000313" key="3">
    <source>
        <dbReference type="Proteomes" id="UP000008068"/>
    </source>
</evidence>
<organism evidence="3">
    <name type="scientific">Caenorhabditis brenneri</name>
    <name type="common">Nematode worm</name>
    <dbReference type="NCBI Taxonomy" id="135651"/>
    <lineage>
        <taxon>Eukaryota</taxon>
        <taxon>Metazoa</taxon>
        <taxon>Ecdysozoa</taxon>
        <taxon>Nematoda</taxon>
        <taxon>Chromadorea</taxon>
        <taxon>Rhabditida</taxon>
        <taxon>Rhabditina</taxon>
        <taxon>Rhabditomorpha</taxon>
        <taxon>Rhabditoidea</taxon>
        <taxon>Rhabditidae</taxon>
        <taxon>Peloderinae</taxon>
        <taxon>Caenorhabditis</taxon>
    </lineage>
</organism>
<accession>G0M8A2</accession>
<dbReference type="OMA" id="ILIISEW"/>
<dbReference type="InterPro" id="IPR003839">
    <property type="entry name" value="7TM_GPCR_serpentine_rcpt_Sru"/>
</dbReference>
<dbReference type="Proteomes" id="UP000008068">
    <property type="component" value="Unassembled WGS sequence"/>
</dbReference>
<feature type="transmembrane region" description="Helical" evidence="1">
    <location>
        <begin position="29"/>
        <end position="54"/>
    </location>
</feature>
<dbReference type="PANTHER" id="PTHR47516:SF2">
    <property type="entry name" value="SERPENTINE RECEPTOR CLASS GAMMA"/>
    <property type="match status" value="1"/>
</dbReference>
<feature type="transmembrane region" description="Helical" evidence="1">
    <location>
        <begin position="155"/>
        <end position="177"/>
    </location>
</feature>
<gene>
    <name evidence="2" type="ORF">CAEBREN_15353</name>
</gene>
<dbReference type="OrthoDB" id="5807521at2759"/>
<dbReference type="HOGENOM" id="CLU_049496_1_0_1"/>
<dbReference type="InParanoid" id="G0M8A2"/>
<sequence>MNSTPSPNPYESIEMIPSYMDFEFQFNEITAVIIISLSYNIPCTLVFLKTLFFYMQNRKAIQKSGLRVEIFQAFILMQLFNLFLIISEFLQFRIPFTGLVTRFCASENPKTLLKLISFFNYFTLYSSQLLTVLFCALRVAILFSMSESTTRLVKTVFLISYGTIFLIGFVSSLPHYLSEGVCVQMMNPFPFGSIIVVDHFSIKSSNVTIENMVFISFVCVAIVILKIFMFRKLRQRKTLDSNSQKTITQNANIEKTLTRTMIILLIPLLFLLVLAVSLLCKIYISAPSLLSLILMLRPVLLDLRVHTVTLYFYFTHPIFSNAKITTKVVGSQSVKL</sequence>
<keyword evidence="1" id="KW-1133">Transmembrane helix</keyword>
<evidence type="ECO:0008006" key="4">
    <source>
        <dbReference type="Google" id="ProtNLM"/>
    </source>
</evidence>
<evidence type="ECO:0000256" key="1">
    <source>
        <dbReference type="SAM" id="Phobius"/>
    </source>
</evidence>
<keyword evidence="3" id="KW-1185">Reference proteome</keyword>
<feature type="transmembrane region" description="Helical" evidence="1">
    <location>
        <begin position="262"/>
        <end position="284"/>
    </location>
</feature>
<reference evidence="3" key="1">
    <citation type="submission" date="2011-07" db="EMBL/GenBank/DDBJ databases">
        <authorList>
            <consortium name="Caenorhabditis brenneri Sequencing and Analysis Consortium"/>
            <person name="Wilson R.K."/>
        </authorList>
    </citation>
    <scope>NUCLEOTIDE SEQUENCE [LARGE SCALE GENOMIC DNA]</scope>
    <source>
        <strain evidence="3">PB2801</strain>
    </source>
</reference>
<dbReference type="EMBL" id="GL379786">
    <property type="protein sequence ID" value="EGT29952.1"/>
    <property type="molecule type" value="Genomic_DNA"/>
</dbReference>
<keyword evidence="1" id="KW-0812">Transmembrane</keyword>